<organism evidence="1">
    <name type="scientific">freshwater metagenome</name>
    <dbReference type="NCBI Taxonomy" id="449393"/>
    <lineage>
        <taxon>unclassified sequences</taxon>
        <taxon>metagenomes</taxon>
        <taxon>ecological metagenomes</taxon>
    </lineage>
</organism>
<gene>
    <name evidence="1" type="ORF">UFOPK1425_00673</name>
</gene>
<protein>
    <submittedName>
        <fullName evidence="1">Unannotated protein</fullName>
    </submittedName>
</protein>
<evidence type="ECO:0000313" key="1">
    <source>
        <dbReference type="EMBL" id="CAB4543266.1"/>
    </source>
</evidence>
<dbReference type="AlphaFoldDB" id="A0A6J6BWI5"/>
<sequence>MNKVKKIVAVLGAGLLLALTGCSSSNSAATIGKTVIPNATVQGTINDVLKERKKVDTNGMNLVTGIELNTNAIRFHVVSVLFDDIAAKIKMKVTDAEIAERRKSIIAQIGSEKDLNPALVNAQIAQKDFPRYIRTILLAEKLGEVLKAQGDTSTDGSGIQKLLVAIGKEEKVKLNPRYGVWDYDNANIVPAADNAAVKK</sequence>
<dbReference type="InterPro" id="IPR027304">
    <property type="entry name" value="Trigger_fact/SurA_dom_sf"/>
</dbReference>
<dbReference type="SUPFAM" id="SSF109998">
    <property type="entry name" value="Triger factor/SurA peptide-binding domain-like"/>
    <property type="match status" value="1"/>
</dbReference>
<proteinExistence type="predicted"/>
<name>A0A6J6BWI5_9ZZZZ</name>
<dbReference type="PROSITE" id="PS51257">
    <property type="entry name" value="PROKAR_LIPOPROTEIN"/>
    <property type="match status" value="1"/>
</dbReference>
<reference evidence="1" key="1">
    <citation type="submission" date="2020-05" db="EMBL/GenBank/DDBJ databases">
        <authorList>
            <person name="Chiriac C."/>
            <person name="Salcher M."/>
            <person name="Ghai R."/>
            <person name="Kavagutti S V."/>
        </authorList>
    </citation>
    <scope>NUCLEOTIDE SEQUENCE</scope>
</reference>
<dbReference type="EMBL" id="CAEZSJ010000111">
    <property type="protein sequence ID" value="CAB4543266.1"/>
    <property type="molecule type" value="Genomic_DNA"/>
</dbReference>
<accession>A0A6J6BWI5</accession>